<keyword evidence="3" id="KW-0479">Metal-binding</keyword>
<dbReference type="Pfam" id="PF01501">
    <property type="entry name" value="Glyco_transf_8"/>
    <property type="match status" value="1"/>
</dbReference>
<evidence type="ECO:0000256" key="1">
    <source>
        <dbReference type="ARBA" id="ARBA00022676"/>
    </source>
</evidence>
<dbReference type="InterPro" id="IPR029044">
    <property type="entry name" value="Nucleotide-diphossugar_trans"/>
</dbReference>
<dbReference type="Proteomes" id="UP000183639">
    <property type="component" value="Unassembled WGS sequence"/>
</dbReference>
<keyword evidence="2 4" id="KW-0808">Transferase</keyword>
<name>A0A1I3F082_SELRU</name>
<dbReference type="CDD" id="cd04194">
    <property type="entry name" value="GT8_A4GalT_like"/>
    <property type="match status" value="1"/>
</dbReference>
<gene>
    <name evidence="4" type="ORF">SAMN04487861_11241</name>
</gene>
<protein>
    <submittedName>
        <fullName evidence="4">Lipopolysaccharide biosynthesis protein, LPS:glycosyltransferase</fullName>
    </submittedName>
</protein>
<accession>A0A1I3F082</accession>
<evidence type="ECO:0000313" key="4">
    <source>
        <dbReference type="EMBL" id="SFI04221.1"/>
    </source>
</evidence>
<reference evidence="4 5" key="1">
    <citation type="submission" date="2016-10" db="EMBL/GenBank/DDBJ databases">
        <authorList>
            <person name="de Groot N.N."/>
        </authorList>
    </citation>
    <scope>NUCLEOTIDE SEQUENCE [LARGE SCALE GENOMIC DNA]</scope>
    <source>
        <strain evidence="4 5">Z108</strain>
    </source>
</reference>
<proteinExistence type="predicted"/>
<organism evidence="4 5">
    <name type="scientific">Selenomonas ruminantium</name>
    <dbReference type="NCBI Taxonomy" id="971"/>
    <lineage>
        <taxon>Bacteria</taxon>
        <taxon>Bacillati</taxon>
        <taxon>Bacillota</taxon>
        <taxon>Negativicutes</taxon>
        <taxon>Selenomonadales</taxon>
        <taxon>Selenomonadaceae</taxon>
        <taxon>Selenomonas</taxon>
    </lineage>
</organism>
<dbReference type="EMBL" id="FOQK01000012">
    <property type="protein sequence ID" value="SFI04221.1"/>
    <property type="molecule type" value="Genomic_DNA"/>
</dbReference>
<dbReference type="GO" id="GO:0016757">
    <property type="term" value="F:glycosyltransferase activity"/>
    <property type="evidence" value="ECO:0007669"/>
    <property type="project" value="UniProtKB-KW"/>
</dbReference>
<dbReference type="RefSeq" id="WP_075443624.1">
    <property type="nucleotide sequence ID" value="NZ_FOQK01000012.1"/>
</dbReference>
<dbReference type="GO" id="GO:0046872">
    <property type="term" value="F:metal ion binding"/>
    <property type="evidence" value="ECO:0007669"/>
    <property type="project" value="UniProtKB-KW"/>
</dbReference>
<sequence>MYEQDLKRIISSVENIGRSPNAENFNIAVGVNEKFVAPLGIMLTSLAINNPKREIDVNIGTSDISADSIDRLKKFVERYSNISINIYHIDGETLADYVGRNNPTAAYYRVVMATVLYPAVKKLLYMDVDTLFLGKIEDFEAIEFGDKTFFAVEDTLRGISLKEHKEELGLGKEDKYFNSGVMYIDLKKWHENNISEKVIEMLHERAMGIRTFSFMDQGAMNSVTVGLWGELSDRLHLMIPVLREKYKGKLLEDTVILHYAGAYKPWKFTSEGELAELSENCVDVALFDKYRKESLWTDFYGYQKRYTTLRLISRWMMIKGEYGLFIKWYIKYLLCKYKMD</sequence>
<evidence type="ECO:0000313" key="5">
    <source>
        <dbReference type="Proteomes" id="UP000183639"/>
    </source>
</evidence>
<keyword evidence="1" id="KW-0328">Glycosyltransferase</keyword>
<dbReference type="AlphaFoldDB" id="A0A1I3F082"/>
<dbReference type="SUPFAM" id="SSF53448">
    <property type="entry name" value="Nucleotide-diphospho-sugar transferases"/>
    <property type="match status" value="1"/>
</dbReference>
<dbReference type="Gene3D" id="3.90.550.10">
    <property type="entry name" value="Spore Coat Polysaccharide Biosynthesis Protein SpsA, Chain A"/>
    <property type="match status" value="1"/>
</dbReference>
<evidence type="ECO:0000256" key="2">
    <source>
        <dbReference type="ARBA" id="ARBA00022679"/>
    </source>
</evidence>
<dbReference type="PANTHER" id="PTHR13778">
    <property type="entry name" value="GLYCOSYLTRANSFERASE 8 DOMAIN-CONTAINING PROTEIN"/>
    <property type="match status" value="1"/>
</dbReference>
<dbReference type="InterPro" id="IPR002495">
    <property type="entry name" value="Glyco_trans_8"/>
</dbReference>
<evidence type="ECO:0000256" key="3">
    <source>
        <dbReference type="ARBA" id="ARBA00022723"/>
    </source>
</evidence>
<dbReference type="InterPro" id="IPR050748">
    <property type="entry name" value="Glycosyltrans_8_dom-fam"/>
</dbReference>
<dbReference type="PANTHER" id="PTHR13778:SF47">
    <property type="entry name" value="LIPOPOLYSACCHARIDE 1,3-GALACTOSYLTRANSFERASE"/>
    <property type="match status" value="1"/>
</dbReference>